<feature type="transmembrane region" description="Helical" evidence="12">
    <location>
        <begin position="142"/>
        <end position="163"/>
    </location>
</feature>
<dbReference type="PROSITE" id="PS51093">
    <property type="entry name" value="PTS_EIIA_TYPE_1"/>
    <property type="match status" value="1"/>
</dbReference>
<comment type="caution">
    <text evidence="16">The sequence shown here is derived from an EMBL/GenBank/DDBJ whole genome shotgun (WGS) entry which is preliminary data.</text>
</comment>
<dbReference type="PROSITE" id="PS00371">
    <property type="entry name" value="PTS_EIIA_TYPE_1_HIS"/>
    <property type="match status" value="1"/>
</dbReference>
<dbReference type="Gene3D" id="2.70.70.10">
    <property type="entry name" value="Glucose Permease (Domain IIA)"/>
    <property type="match status" value="1"/>
</dbReference>
<comment type="subcellular location">
    <subcellularLocation>
        <location evidence="1">Cell membrane</location>
        <topology evidence="1">Multi-pass membrane protein</topology>
    </subcellularLocation>
</comment>
<dbReference type="Proteomes" id="UP000078534">
    <property type="component" value="Unassembled WGS sequence"/>
</dbReference>
<dbReference type="InterPro" id="IPR036878">
    <property type="entry name" value="Glu_permease_IIB"/>
</dbReference>
<evidence type="ECO:0000259" key="15">
    <source>
        <dbReference type="PROSITE" id="PS51103"/>
    </source>
</evidence>
<keyword evidence="7 12" id="KW-0812">Transmembrane</keyword>
<feature type="transmembrane region" description="Helical" evidence="12">
    <location>
        <begin position="380"/>
        <end position="401"/>
    </location>
</feature>
<dbReference type="InterPro" id="IPR011297">
    <property type="entry name" value="PTS_IIABC_b_glu"/>
</dbReference>
<feature type="active site" description="Phosphocysteine intermediate; for EIIB activity" evidence="11">
    <location>
        <position position="26"/>
    </location>
</feature>
<evidence type="ECO:0000256" key="3">
    <source>
        <dbReference type="ARBA" id="ARBA00022475"/>
    </source>
</evidence>
<evidence type="ECO:0000256" key="9">
    <source>
        <dbReference type="ARBA" id="ARBA00022989"/>
    </source>
</evidence>
<evidence type="ECO:0000259" key="13">
    <source>
        <dbReference type="PROSITE" id="PS51093"/>
    </source>
</evidence>
<dbReference type="Pfam" id="PF02378">
    <property type="entry name" value="PTS_EIIC"/>
    <property type="match status" value="1"/>
</dbReference>
<feature type="transmembrane region" description="Helical" evidence="12">
    <location>
        <begin position="175"/>
        <end position="195"/>
    </location>
</feature>
<evidence type="ECO:0000256" key="12">
    <source>
        <dbReference type="SAM" id="Phobius"/>
    </source>
</evidence>
<dbReference type="PANTHER" id="PTHR30175">
    <property type="entry name" value="PHOSPHOTRANSFERASE SYSTEM TRANSPORT PROTEIN"/>
    <property type="match status" value="1"/>
</dbReference>
<dbReference type="SUPFAM" id="SSF55604">
    <property type="entry name" value="Glucose permease domain IIB"/>
    <property type="match status" value="1"/>
</dbReference>
<feature type="transmembrane region" description="Helical" evidence="12">
    <location>
        <begin position="207"/>
        <end position="227"/>
    </location>
</feature>
<keyword evidence="17" id="KW-1185">Reference proteome</keyword>
<dbReference type="PROSITE" id="PS51103">
    <property type="entry name" value="PTS_EIIC_TYPE_1"/>
    <property type="match status" value="1"/>
</dbReference>
<dbReference type="CDD" id="cd00210">
    <property type="entry name" value="PTS_IIA_glc"/>
    <property type="match status" value="1"/>
</dbReference>
<dbReference type="AlphaFoldDB" id="A0A179SLI4"/>
<dbReference type="InterPro" id="IPR050558">
    <property type="entry name" value="PTS_Sugar-Specific_Components"/>
</dbReference>
<evidence type="ECO:0000256" key="8">
    <source>
        <dbReference type="ARBA" id="ARBA00022777"/>
    </source>
</evidence>
<feature type="domain" description="PTS EIIB type-1" evidence="14">
    <location>
        <begin position="4"/>
        <end position="86"/>
    </location>
</feature>
<keyword evidence="9 12" id="KW-1133">Transmembrane helix</keyword>
<keyword evidence="3" id="KW-1003">Cell membrane</keyword>
<feature type="domain" description="PTS EIIA type-1" evidence="13">
    <location>
        <begin position="495"/>
        <end position="599"/>
    </location>
</feature>
<dbReference type="FunFam" id="2.70.70.10:FF:000001">
    <property type="entry name" value="PTS system glucose-specific IIA component"/>
    <property type="match status" value="1"/>
</dbReference>
<evidence type="ECO:0000313" key="17">
    <source>
        <dbReference type="Proteomes" id="UP000078534"/>
    </source>
</evidence>
<evidence type="ECO:0000313" key="16">
    <source>
        <dbReference type="EMBL" id="OAS82545.1"/>
    </source>
</evidence>
<dbReference type="CDD" id="cd00212">
    <property type="entry name" value="PTS_IIB_glc"/>
    <property type="match status" value="1"/>
</dbReference>
<dbReference type="GO" id="GO:0015771">
    <property type="term" value="P:trehalose transport"/>
    <property type="evidence" value="ECO:0007669"/>
    <property type="project" value="TreeGrafter"/>
</dbReference>
<keyword evidence="2" id="KW-0813">Transport</keyword>
<dbReference type="InterPro" id="IPR001127">
    <property type="entry name" value="PTS_EIIA_1_perm"/>
</dbReference>
<dbReference type="Gene3D" id="3.30.1360.60">
    <property type="entry name" value="Glucose permease domain IIB"/>
    <property type="match status" value="1"/>
</dbReference>
<dbReference type="GO" id="GO:0008982">
    <property type="term" value="F:protein-N(PI)-phosphohistidine-sugar phosphotransferase activity"/>
    <property type="evidence" value="ECO:0007669"/>
    <property type="project" value="InterPro"/>
</dbReference>
<dbReference type="Pfam" id="PF00358">
    <property type="entry name" value="PTS_EIIA_1"/>
    <property type="match status" value="1"/>
</dbReference>
<keyword evidence="10 12" id="KW-0472">Membrane</keyword>
<dbReference type="InterPro" id="IPR001996">
    <property type="entry name" value="PTS_IIB_1"/>
</dbReference>
<dbReference type="PROSITE" id="PS01035">
    <property type="entry name" value="PTS_EIIB_TYPE_1_CYS"/>
    <property type="match status" value="1"/>
</dbReference>
<evidence type="ECO:0000256" key="5">
    <source>
        <dbReference type="ARBA" id="ARBA00022679"/>
    </source>
</evidence>
<dbReference type="InterPro" id="IPR018113">
    <property type="entry name" value="PTrfase_EIIB_Cys"/>
</dbReference>
<accession>A0A179SLI4</accession>
<dbReference type="PROSITE" id="PS51098">
    <property type="entry name" value="PTS_EIIB_TYPE_1"/>
    <property type="match status" value="1"/>
</dbReference>
<dbReference type="InterPro" id="IPR013013">
    <property type="entry name" value="PTS_EIIC_1"/>
</dbReference>
<evidence type="ECO:0000256" key="11">
    <source>
        <dbReference type="PROSITE-ProRule" id="PRU00421"/>
    </source>
</evidence>
<evidence type="ECO:0000256" key="10">
    <source>
        <dbReference type="ARBA" id="ARBA00023136"/>
    </source>
</evidence>
<dbReference type="GO" id="GO:0009401">
    <property type="term" value="P:phosphoenolpyruvate-dependent sugar phosphotransferase system"/>
    <property type="evidence" value="ECO:0007669"/>
    <property type="project" value="UniProtKB-KW"/>
</dbReference>
<feature type="domain" description="PTS EIIC type-1" evidence="15">
    <location>
        <begin position="104"/>
        <end position="454"/>
    </location>
</feature>
<dbReference type="SUPFAM" id="SSF51261">
    <property type="entry name" value="Duplicated hybrid motif"/>
    <property type="match status" value="1"/>
</dbReference>
<protein>
    <submittedName>
        <fullName evidence="16">PTS beta-glucoside transporter subunit EIIBCA</fullName>
    </submittedName>
</protein>
<dbReference type="OrthoDB" id="9769191at2"/>
<evidence type="ECO:0000256" key="7">
    <source>
        <dbReference type="ARBA" id="ARBA00022692"/>
    </source>
</evidence>
<dbReference type="EMBL" id="LWSG01000045">
    <property type="protein sequence ID" value="OAS82545.1"/>
    <property type="molecule type" value="Genomic_DNA"/>
</dbReference>
<feature type="transmembrane region" description="Helical" evidence="12">
    <location>
        <begin position="321"/>
        <end position="342"/>
    </location>
</feature>
<organism evidence="16 17">
    <name type="scientific">Metabacillus litoralis</name>
    <dbReference type="NCBI Taxonomy" id="152268"/>
    <lineage>
        <taxon>Bacteria</taxon>
        <taxon>Bacillati</taxon>
        <taxon>Bacillota</taxon>
        <taxon>Bacilli</taxon>
        <taxon>Bacillales</taxon>
        <taxon>Bacillaceae</taxon>
        <taxon>Metabacillus</taxon>
    </lineage>
</organism>
<dbReference type="FunFam" id="3.30.1360.60:FF:000001">
    <property type="entry name" value="PTS system glucose-specific IIBC component PtsG"/>
    <property type="match status" value="1"/>
</dbReference>
<dbReference type="NCBIfam" id="TIGR00830">
    <property type="entry name" value="PTBA"/>
    <property type="match status" value="1"/>
</dbReference>
<sequence>MDYNKTSKEILQLVGGEENVQSVIHCMTRLRFNLYDNSKVDRSKLEKVSGVMGTNVSGDQFQIIIGNDVPKVYKAILSNSKLNADQASEKKSGGKKNVISAIFDVISGVFTPILPAIAGAGMIKGILAIALTFGWITNTSQTYIILNAIGDGAFYFLPILLAFSAARKFGSNPYIAGAIGTAILYPNLTTLLSSGEKISFIGLPVTAVTYSSTVIPILLAIWIASYVEKWIDRIIPSSLKLILVPTFTLLIVAPLTLIAVGPLGAILGNWLSVGISALFEHGGIFAGLLLGGTWSLIIMTGMHYALIPIALNSIAQNGFDYLLVTMIMANLAQSGAAFAVGLRSKNKTFKSLAFSTSLTASMGVTEPAMYGVNMRLKKPFIGALIGGAIGGVFCSIFDVKYYILGGSAGLPGITSFIGPTFFYALIGLGISFIAGTVVTYILGFDDVEGEKEQDKPATTNVVDENIEPKTAVIVAAEELFSPIKGEVKPLSEVNDPTFSAGIMGQGLAIQPEKGLVVSPVSGKVTTIFKTKHAIGITSDNGAEILIHVGLDTVKLDGKHFIAHVKDGDFVDVGDQLVSFDMDAIQAEGYDLITPIIITNTDRYEEIKPVKEGKVNTKESFLALLAK</sequence>
<dbReference type="InterPro" id="IPR011055">
    <property type="entry name" value="Dup_hybrid_motif"/>
</dbReference>
<keyword evidence="8" id="KW-0418">Kinase</keyword>
<dbReference type="GO" id="GO:0016301">
    <property type="term" value="F:kinase activity"/>
    <property type="evidence" value="ECO:0007669"/>
    <property type="project" value="UniProtKB-KW"/>
</dbReference>
<evidence type="ECO:0000256" key="6">
    <source>
        <dbReference type="ARBA" id="ARBA00022683"/>
    </source>
</evidence>
<dbReference type="RefSeq" id="WP_066340075.1">
    <property type="nucleotide sequence ID" value="NZ_LWSG01000045.1"/>
</dbReference>
<dbReference type="InterPro" id="IPR003352">
    <property type="entry name" value="PTS_EIIC"/>
</dbReference>
<dbReference type="PANTHER" id="PTHR30175:SF1">
    <property type="entry name" value="PTS SYSTEM ARBUTIN-, CELLOBIOSE-, AND SALICIN-SPECIFIC EIIBC COMPONENT-RELATED"/>
    <property type="match status" value="1"/>
</dbReference>
<feature type="transmembrane region" description="Helical" evidence="12">
    <location>
        <begin position="239"/>
        <end position="260"/>
    </location>
</feature>
<evidence type="ECO:0000256" key="4">
    <source>
        <dbReference type="ARBA" id="ARBA00022597"/>
    </source>
</evidence>
<gene>
    <name evidence="16" type="ORF">A6K24_12935</name>
</gene>
<feature type="transmembrane region" description="Helical" evidence="12">
    <location>
        <begin position="421"/>
        <end position="442"/>
    </location>
</feature>
<evidence type="ECO:0000259" key="14">
    <source>
        <dbReference type="PROSITE" id="PS51098"/>
    </source>
</evidence>
<keyword evidence="4" id="KW-0762">Sugar transport</keyword>
<name>A0A179SLI4_9BACI</name>
<feature type="transmembrane region" description="Helical" evidence="12">
    <location>
        <begin position="113"/>
        <end position="136"/>
    </location>
</feature>
<evidence type="ECO:0000256" key="1">
    <source>
        <dbReference type="ARBA" id="ARBA00004651"/>
    </source>
</evidence>
<dbReference type="STRING" id="152268.A6K24_12935"/>
<evidence type="ECO:0000256" key="2">
    <source>
        <dbReference type="ARBA" id="ARBA00022448"/>
    </source>
</evidence>
<dbReference type="GO" id="GO:0005886">
    <property type="term" value="C:plasma membrane"/>
    <property type="evidence" value="ECO:0007669"/>
    <property type="project" value="UniProtKB-SubCell"/>
</dbReference>
<dbReference type="Pfam" id="PF00367">
    <property type="entry name" value="PTS_EIIB"/>
    <property type="match status" value="1"/>
</dbReference>
<dbReference type="GO" id="GO:0090589">
    <property type="term" value="F:protein-phosphocysteine-trehalose phosphotransferase system transporter activity"/>
    <property type="evidence" value="ECO:0007669"/>
    <property type="project" value="TreeGrafter"/>
</dbReference>
<reference evidence="17" key="1">
    <citation type="submission" date="2016-04" db="EMBL/GenBank/DDBJ databases">
        <authorList>
            <person name="Lyu Z."/>
            <person name="Lyu W."/>
        </authorList>
    </citation>
    <scope>NUCLEOTIDE SEQUENCE [LARGE SCALE GENOMIC DNA]</scope>
    <source>
        <strain evidence="17">C44</strain>
    </source>
</reference>
<keyword evidence="6" id="KW-0598">Phosphotransferase system</keyword>
<proteinExistence type="predicted"/>
<dbReference type="NCBIfam" id="TIGR01995">
    <property type="entry name" value="PTS-II-ABC-beta"/>
    <property type="match status" value="1"/>
</dbReference>
<keyword evidence="5" id="KW-0808">Transferase</keyword>